<dbReference type="PANTHER" id="PTHR34795:SF1">
    <property type="entry name" value="NEMATODE RESISTANCE PROTEIN-LIKE HSPRO1"/>
    <property type="match status" value="1"/>
</dbReference>
<evidence type="ECO:0000313" key="2">
    <source>
        <dbReference type="EMBL" id="MBP2478530.1"/>
    </source>
</evidence>
<dbReference type="RefSeq" id="WP_086790072.1">
    <property type="nucleotide sequence ID" value="NZ_JAGIOO010000001.1"/>
</dbReference>
<dbReference type="InterPro" id="IPR032710">
    <property type="entry name" value="NTF2-like_dom_sf"/>
</dbReference>
<feature type="domain" description="SnoaL-like" evidence="1">
    <location>
        <begin position="395"/>
        <end position="495"/>
    </location>
</feature>
<gene>
    <name evidence="2" type="ORF">JOF53_007402</name>
</gene>
<dbReference type="Gene3D" id="1.20.58.480">
    <property type="match status" value="1"/>
</dbReference>
<dbReference type="InterPro" id="IPR037401">
    <property type="entry name" value="SnoaL-like"/>
</dbReference>
<organism evidence="2 3">
    <name type="scientific">Crossiella equi</name>
    <dbReference type="NCBI Taxonomy" id="130796"/>
    <lineage>
        <taxon>Bacteria</taxon>
        <taxon>Bacillati</taxon>
        <taxon>Actinomycetota</taxon>
        <taxon>Actinomycetes</taxon>
        <taxon>Pseudonocardiales</taxon>
        <taxon>Pseudonocardiaceae</taxon>
        <taxon>Crossiella</taxon>
    </lineage>
</organism>
<keyword evidence="3" id="KW-1185">Reference proteome</keyword>
<dbReference type="Pfam" id="PF12680">
    <property type="entry name" value="SnoaL_2"/>
    <property type="match status" value="1"/>
</dbReference>
<dbReference type="InterPro" id="IPR038759">
    <property type="entry name" value="HSPRO1/HSPRO2"/>
</dbReference>
<evidence type="ECO:0000313" key="3">
    <source>
        <dbReference type="Proteomes" id="UP001519363"/>
    </source>
</evidence>
<accession>A0ABS5APM6</accession>
<dbReference type="SUPFAM" id="SSF54427">
    <property type="entry name" value="NTF2-like"/>
    <property type="match status" value="1"/>
</dbReference>
<comment type="caution">
    <text evidence="2">The sequence shown here is derived from an EMBL/GenBank/DDBJ whole genome shotgun (WGS) entry which is preliminary data.</text>
</comment>
<reference evidence="2 3" key="1">
    <citation type="submission" date="2021-03" db="EMBL/GenBank/DDBJ databases">
        <title>Sequencing the genomes of 1000 actinobacteria strains.</title>
        <authorList>
            <person name="Klenk H.-P."/>
        </authorList>
    </citation>
    <scope>NUCLEOTIDE SEQUENCE [LARGE SCALE GENOMIC DNA]</scope>
    <source>
        <strain evidence="2 3">DSM 44580</strain>
    </source>
</reference>
<sequence>MSTFSPYEAYIRLAELKATWPGPDWPEQTPLTCGLQALELLGALCGEVLADSRHDVAHKRAARLADVVCQGLSVLGQALSSAAAPDWALTTGPPVRSAGLAALRHLPQPERQRVDTAWHHAFAHLKFDLGVDGRGHSGLPVLDYRAVVTPPGFTAVQEGARSGPEDFLFRTVHQVTECWVHAAHWFLARATRDVQGDDLARAGRALHHAARLVELASRTTRLLDLMVAADYHPLRVRLRDGSGAQSAATHALVPAAREAFTHFQSRLREQGLGILAVLHDPEHHRAAYACQAGFQELGRRFQGFLFEHYLLALSMLGSNNLGSLGFPVHALAQRAAVPLFPELDQAKHDFVVITNLAHNEFSGAIILGHELDRHPGAYPHPVPGDCPPELARERVAEYFACLERGDRDGWVALFTPEAWFLDAARARPFLGHTRLRVFVDTMLTTFSGIRVELGESTGEAGRYRVAWSIRATALGEPVRFGGTEEFVFTDDGRILAAQADWDATPLAEHLLRARRAA</sequence>
<dbReference type="SUPFAM" id="SSF140959">
    <property type="entry name" value="Indolic compounds 2,3-dioxygenase-like"/>
    <property type="match status" value="1"/>
</dbReference>
<dbReference type="InterPro" id="IPR037217">
    <property type="entry name" value="Trp/Indoleamine_2_3_dOase-like"/>
</dbReference>
<dbReference type="Proteomes" id="UP001519363">
    <property type="component" value="Unassembled WGS sequence"/>
</dbReference>
<evidence type="ECO:0000259" key="1">
    <source>
        <dbReference type="Pfam" id="PF12680"/>
    </source>
</evidence>
<dbReference type="EMBL" id="JAGIOO010000001">
    <property type="protein sequence ID" value="MBP2478530.1"/>
    <property type="molecule type" value="Genomic_DNA"/>
</dbReference>
<dbReference type="Gene3D" id="3.10.450.50">
    <property type="match status" value="1"/>
</dbReference>
<protein>
    <recommendedName>
        <fullName evidence="1">SnoaL-like domain-containing protein</fullName>
    </recommendedName>
</protein>
<dbReference type="PANTHER" id="PTHR34795">
    <property type="entry name" value="NEMATODE RESISTANCE PROTEIN-LIKE HSPRO1"/>
    <property type="match status" value="1"/>
</dbReference>
<name>A0ABS5APM6_9PSEU</name>
<proteinExistence type="predicted"/>